<organism evidence="2 3">
    <name type="scientific">Riccia fluitans</name>
    <dbReference type="NCBI Taxonomy" id="41844"/>
    <lineage>
        <taxon>Eukaryota</taxon>
        <taxon>Viridiplantae</taxon>
        <taxon>Streptophyta</taxon>
        <taxon>Embryophyta</taxon>
        <taxon>Marchantiophyta</taxon>
        <taxon>Marchantiopsida</taxon>
        <taxon>Marchantiidae</taxon>
        <taxon>Marchantiales</taxon>
        <taxon>Ricciaceae</taxon>
        <taxon>Riccia</taxon>
    </lineage>
</organism>
<dbReference type="EMBL" id="JBHFFA010000001">
    <property type="protein sequence ID" value="KAL2650236.1"/>
    <property type="molecule type" value="Genomic_DNA"/>
</dbReference>
<feature type="compositionally biased region" description="Polar residues" evidence="1">
    <location>
        <begin position="303"/>
        <end position="316"/>
    </location>
</feature>
<feature type="compositionally biased region" description="Low complexity" evidence="1">
    <location>
        <begin position="181"/>
        <end position="191"/>
    </location>
</feature>
<feature type="compositionally biased region" description="Basic and acidic residues" evidence="1">
    <location>
        <begin position="148"/>
        <end position="159"/>
    </location>
</feature>
<dbReference type="Proteomes" id="UP001605036">
    <property type="component" value="Unassembled WGS sequence"/>
</dbReference>
<evidence type="ECO:0000313" key="3">
    <source>
        <dbReference type="Proteomes" id="UP001605036"/>
    </source>
</evidence>
<feature type="region of interest" description="Disordered" evidence="1">
    <location>
        <begin position="1"/>
        <end position="225"/>
    </location>
</feature>
<gene>
    <name evidence="2" type="ORF">R1flu_018364</name>
</gene>
<feature type="compositionally biased region" description="Polar residues" evidence="1">
    <location>
        <begin position="16"/>
        <end position="28"/>
    </location>
</feature>
<accession>A0ABD1ZFL9</accession>
<sequence length="403" mass="41222">MAQVTSLQSPDVVGQEDSTLQSTEQSPTPEKKSVFGKLKEKTKTKTNKLKHKLKPGSGGGGEDAAAEAEDTSSSSSSSEDEGEPKNAFTGMTQAEYERKLKAGEVPEETRDSALTSQFQGLSTEEKPSSQMDVEDAGVPKDTGGFEATPKDSILEKAGDPDAVDSDVAKDKPDPEGILSGKPPAAAAATKTWGQWVGEKVGLAKPTSPTAADSTTTTGAAAADKPMTEKIKESVVGAKDAVVGNVSEATGSAKAAAEENQAAAATTEPHKQTYTQKFTGAFYGAKDSLVSSTHPGDEDKALSQKVTETVSNLPTTIKSSLGLGGSKSASSSPTTTPRGLPTEEAEGALPQSPGIVSRITGSVTSLFGKKPHPDSSSSTSTTPTSEVPTSGTGTTETATPTPTL</sequence>
<feature type="compositionally biased region" description="Basic and acidic residues" evidence="1">
    <location>
        <begin position="29"/>
        <end position="43"/>
    </location>
</feature>
<comment type="caution">
    <text evidence="2">The sequence shown here is derived from an EMBL/GenBank/DDBJ whole genome shotgun (WGS) entry which is preliminary data.</text>
</comment>
<evidence type="ECO:0000256" key="1">
    <source>
        <dbReference type="SAM" id="MobiDB-lite"/>
    </source>
</evidence>
<dbReference type="InterPro" id="IPR037491">
    <property type="entry name" value="LTI78/LTI65"/>
</dbReference>
<dbReference type="PANTHER" id="PTHR33836:SF1">
    <property type="entry name" value="LOW-TEMPERATURE-INDUCED 65 KDA PROTEIN-RELATED"/>
    <property type="match status" value="1"/>
</dbReference>
<dbReference type="PANTHER" id="PTHR33836">
    <property type="entry name" value="LOW-TEMPERATURE-INDUCED 65 KDA PROTEIN-RELATED"/>
    <property type="match status" value="1"/>
</dbReference>
<keyword evidence="3" id="KW-1185">Reference proteome</keyword>
<protein>
    <submittedName>
        <fullName evidence="2">Uncharacterized protein</fullName>
    </submittedName>
</protein>
<name>A0ABD1ZFL9_9MARC</name>
<feature type="compositionally biased region" description="Low complexity" evidence="1">
    <location>
        <begin position="203"/>
        <end position="224"/>
    </location>
</feature>
<proteinExistence type="predicted"/>
<feature type="compositionally biased region" description="Basic residues" evidence="1">
    <location>
        <begin position="44"/>
        <end position="54"/>
    </location>
</feature>
<dbReference type="AlphaFoldDB" id="A0ABD1ZFL9"/>
<feature type="compositionally biased region" description="Low complexity" evidence="1">
    <location>
        <begin position="374"/>
        <end position="403"/>
    </location>
</feature>
<feature type="compositionally biased region" description="Low complexity" evidence="1">
    <location>
        <begin position="317"/>
        <end position="331"/>
    </location>
</feature>
<evidence type="ECO:0000313" key="2">
    <source>
        <dbReference type="EMBL" id="KAL2650236.1"/>
    </source>
</evidence>
<feature type="region of interest" description="Disordered" evidence="1">
    <location>
        <begin position="286"/>
        <end position="403"/>
    </location>
</feature>
<feature type="compositionally biased region" description="Basic and acidic residues" evidence="1">
    <location>
        <begin position="95"/>
        <end position="111"/>
    </location>
</feature>
<reference evidence="2 3" key="1">
    <citation type="submission" date="2024-09" db="EMBL/GenBank/DDBJ databases">
        <title>Chromosome-scale assembly of Riccia fluitans.</title>
        <authorList>
            <person name="Paukszto L."/>
            <person name="Sawicki J."/>
            <person name="Karawczyk K."/>
            <person name="Piernik-Szablinska J."/>
            <person name="Szczecinska M."/>
            <person name="Mazdziarz M."/>
        </authorList>
    </citation>
    <scope>NUCLEOTIDE SEQUENCE [LARGE SCALE GENOMIC DNA]</scope>
    <source>
        <strain evidence="2">Rf_01</strain>
        <tissue evidence="2">Aerial parts of the thallus</tissue>
    </source>
</reference>
<feature type="compositionally biased region" description="Polar residues" evidence="1">
    <location>
        <begin position="112"/>
        <end position="122"/>
    </location>
</feature>